<keyword evidence="6 7" id="KW-0472">Membrane</keyword>
<feature type="transmembrane region" description="Helical" evidence="7">
    <location>
        <begin position="59"/>
        <end position="78"/>
    </location>
</feature>
<comment type="similarity">
    <text evidence="2">Belongs to the UPF0702 family.</text>
</comment>
<evidence type="ECO:0000259" key="8">
    <source>
        <dbReference type="Pfam" id="PF04239"/>
    </source>
</evidence>
<comment type="caution">
    <text evidence="9">The sequence shown here is derived from an EMBL/GenBank/DDBJ whole genome shotgun (WGS) entry which is preliminary data.</text>
</comment>
<dbReference type="InterPro" id="IPR023090">
    <property type="entry name" value="UPF0702_alpha/beta_dom_sf"/>
</dbReference>
<evidence type="ECO:0000256" key="5">
    <source>
        <dbReference type="ARBA" id="ARBA00022989"/>
    </source>
</evidence>
<evidence type="ECO:0000256" key="2">
    <source>
        <dbReference type="ARBA" id="ARBA00006448"/>
    </source>
</evidence>
<dbReference type="AlphaFoldDB" id="A0A645BIY3"/>
<name>A0A645BIY3_9ZZZZ</name>
<dbReference type="PANTHER" id="PTHR34582">
    <property type="entry name" value="UPF0702 TRANSMEMBRANE PROTEIN YCAP"/>
    <property type="match status" value="1"/>
</dbReference>
<dbReference type="Pfam" id="PF04239">
    <property type="entry name" value="DUF421"/>
    <property type="match status" value="1"/>
</dbReference>
<keyword evidence="4 7" id="KW-0812">Transmembrane</keyword>
<keyword evidence="3" id="KW-1003">Cell membrane</keyword>
<evidence type="ECO:0000256" key="4">
    <source>
        <dbReference type="ARBA" id="ARBA00022692"/>
    </source>
</evidence>
<accession>A0A645BIY3</accession>
<evidence type="ECO:0000313" key="9">
    <source>
        <dbReference type="EMBL" id="MPM61694.1"/>
    </source>
</evidence>
<organism evidence="9">
    <name type="scientific">bioreactor metagenome</name>
    <dbReference type="NCBI Taxonomy" id="1076179"/>
    <lineage>
        <taxon>unclassified sequences</taxon>
        <taxon>metagenomes</taxon>
        <taxon>ecological metagenomes</taxon>
    </lineage>
</organism>
<evidence type="ECO:0000256" key="6">
    <source>
        <dbReference type="ARBA" id="ARBA00023136"/>
    </source>
</evidence>
<keyword evidence="5 7" id="KW-1133">Transmembrane helix</keyword>
<feature type="transmembrane region" description="Helical" evidence="7">
    <location>
        <begin position="6"/>
        <end position="26"/>
    </location>
</feature>
<feature type="domain" description="YetF C-terminal" evidence="8">
    <location>
        <begin position="81"/>
        <end position="213"/>
    </location>
</feature>
<dbReference type="InterPro" id="IPR007353">
    <property type="entry name" value="DUF421"/>
</dbReference>
<dbReference type="Gene3D" id="3.30.240.20">
    <property type="entry name" value="bsu07140 like domains"/>
    <property type="match status" value="2"/>
</dbReference>
<gene>
    <name evidence="9" type="ORF">SDC9_108554</name>
</gene>
<proteinExistence type="inferred from homology"/>
<protein>
    <recommendedName>
        <fullName evidence="8">YetF C-terminal domain-containing protein</fullName>
    </recommendedName>
</protein>
<evidence type="ECO:0000256" key="7">
    <source>
        <dbReference type="SAM" id="Phobius"/>
    </source>
</evidence>
<dbReference type="EMBL" id="VSSQ01018479">
    <property type="protein sequence ID" value="MPM61694.1"/>
    <property type="molecule type" value="Genomic_DNA"/>
</dbReference>
<reference evidence="9" key="1">
    <citation type="submission" date="2019-08" db="EMBL/GenBank/DDBJ databases">
        <authorList>
            <person name="Kucharzyk K."/>
            <person name="Murdoch R.W."/>
            <person name="Higgins S."/>
            <person name="Loffler F."/>
        </authorList>
    </citation>
    <scope>NUCLEOTIDE SEQUENCE</scope>
</reference>
<evidence type="ECO:0000256" key="3">
    <source>
        <dbReference type="ARBA" id="ARBA00022475"/>
    </source>
</evidence>
<sequence length="236" mass="26799">MDQLILVTWKSALVFLSLVGLARVIGRKLLAQMSYFDFTIAIMLGTIAGSYVVQMVEGMWVLISPFLIALFAIVFDRLQLKFLKLRKITEGEPVVVMQNGIILNQNMKRLRYHLDNLEAQLRNMGIFDFNEVEFAILEPHGQLSVLKKAPHLPLTPKDMNLQAAYRGMSTELVKDGQLLEQNLHQRGLTRQWLTNELKSRGIASVSDIFYAAVNTDNILYVSLKDASPKHPQKVED</sequence>
<comment type="subcellular location">
    <subcellularLocation>
        <location evidence="1">Cell membrane</location>
        <topology evidence="1">Multi-pass membrane protein</topology>
    </subcellularLocation>
</comment>
<evidence type="ECO:0000256" key="1">
    <source>
        <dbReference type="ARBA" id="ARBA00004651"/>
    </source>
</evidence>
<dbReference type="PANTHER" id="PTHR34582:SF7">
    <property type="entry name" value="UPF0702 TRANSMEMBRANE PROTEIN YDFS"/>
    <property type="match status" value="1"/>
</dbReference>
<feature type="transmembrane region" description="Helical" evidence="7">
    <location>
        <begin position="33"/>
        <end position="53"/>
    </location>
</feature>
<dbReference type="GO" id="GO:0005886">
    <property type="term" value="C:plasma membrane"/>
    <property type="evidence" value="ECO:0007669"/>
    <property type="project" value="UniProtKB-SubCell"/>
</dbReference>